<dbReference type="InterPro" id="IPR046431">
    <property type="entry name" value="FAF_dom"/>
</dbReference>
<feature type="domain" description="FAF" evidence="2">
    <location>
        <begin position="61"/>
        <end position="117"/>
    </location>
</feature>
<dbReference type="Pfam" id="PF11250">
    <property type="entry name" value="FAF"/>
    <property type="match status" value="1"/>
</dbReference>
<dbReference type="AlphaFoldDB" id="A0A445C9N5"/>
<sequence>MASSFTSSKCNRCFATCSNNINGDDDYIGAESCMDLQNDIVEIDEVEKKQNVAEKLEKKRELPPPIRLLCNTHNSKSSWALKRYHTSDGRLILREEKVKRHEYFQAHRSNGRLILQLIPLGDDDVAAEERDENDNNHKGTTLGGEPVLCLNCNSSSSSSRVFRGPPIYIGSIHS</sequence>
<gene>
    <name evidence="3" type="ORF">Ahy_A07g033584</name>
</gene>
<dbReference type="PANTHER" id="PTHR33155">
    <property type="entry name" value="FANTASTIC FOUR-LIKE PROTEIN (DUF3049)"/>
    <property type="match status" value="1"/>
</dbReference>
<dbReference type="InterPro" id="IPR021410">
    <property type="entry name" value="FAF"/>
</dbReference>
<reference evidence="3 4" key="1">
    <citation type="submission" date="2019-01" db="EMBL/GenBank/DDBJ databases">
        <title>Sequencing of cultivated peanut Arachis hypogaea provides insights into genome evolution and oil improvement.</title>
        <authorList>
            <person name="Chen X."/>
        </authorList>
    </citation>
    <scope>NUCLEOTIDE SEQUENCE [LARGE SCALE GENOMIC DNA]</scope>
    <source>
        <strain evidence="4">cv. Fuhuasheng</strain>
        <tissue evidence="3">Leaves</tissue>
    </source>
</reference>
<accession>A0A445C9N5</accession>
<comment type="similarity">
    <text evidence="1">Belongs to the fantastic four family.</text>
</comment>
<keyword evidence="4" id="KW-1185">Reference proteome</keyword>
<evidence type="ECO:0000313" key="4">
    <source>
        <dbReference type="Proteomes" id="UP000289738"/>
    </source>
</evidence>
<dbReference type="PANTHER" id="PTHR33155:SF17">
    <property type="entry name" value="F2E2.18-RELATED"/>
    <property type="match status" value="1"/>
</dbReference>
<name>A0A445C9N5_ARAHY</name>
<dbReference type="Proteomes" id="UP000289738">
    <property type="component" value="Chromosome A07"/>
</dbReference>
<evidence type="ECO:0000313" key="3">
    <source>
        <dbReference type="EMBL" id="RYR47640.1"/>
    </source>
</evidence>
<proteinExistence type="inferred from homology"/>
<dbReference type="STRING" id="3818.A0A445C9N5"/>
<comment type="caution">
    <text evidence="3">The sequence shown here is derived from an EMBL/GenBank/DDBJ whole genome shotgun (WGS) entry which is preliminary data.</text>
</comment>
<organism evidence="3 4">
    <name type="scientific">Arachis hypogaea</name>
    <name type="common">Peanut</name>
    <dbReference type="NCBI Taxonomy" id="3818"/>
    <lineage>
        <taxon>Eukaryota</taxon>
        <taxon>Viridiplantae</taxon>
        <taxon>Streptophyta</taxon>
        <taxon>Embryophyta</taxon>
        <taxon>Tracheophyta</taxon>
        <taxon>Spermatophyta</taxon>
        <taxon>Magnoliopsida</taxon>
        <taxon>eudicotyledons</taxon>
        <taxon>Gunneridae</taxon>
        <taxon>Pentapetalae</taxon>
        <taxon>rosids</taxon>
        <taxon>fabids</taxon>
        <taxon>Fabales</taxon>
        <taxon>Fabaceae</taxon>
        <taxon>Papilionoideae</taxon>
        <taxon>50 kb inversion clade</taxon>
        <taxon>dalbergioids sensu lato</taxon>
        <taxon>Dalbergieae</taxon>
        <taxon>Pterocarpus clade</taxon>
        <taxon>Arachis</taxon>
    </lineage>
</organism>
<protein>
    <recommendedName>
        <fullName evidence="2">FAF domain-containing protein</fullName>
    </recommendedName>
</protein>
<evidence type="ECO:0000256" key="1">
    <source>
        <dbReference type="ARBA" id="ARBA00008690"/>
    </source>
</evidence>
<dbReference type="EMBL" id="SDMP01000007">
    <property type="protein sequence ID" value="RYR47640.1"/>
    <property type="molecule type" value="Genomic_DNA"/>
</dbReference>
<evidence type="ECO:0000259" key="2">
    <source>
        <dbReference type="Pfam" id="PF11250"/>
    </source>
</evidence>